<comment type="cofactor">
    <cofactor evidence="6">
        <name>Zn(2+)</name>
        <dbReference type="ChEBI" id="CHEBI:29105"/>
    </cofactor>
    <text evidence="6">Binds 2 Zn(2+) ions per subunit.</text>
</comment>
<name>A0A835HTA4_9MAGN</name>
<feature type="binding site" evidence="6">
    <location>
        <position position="206"/>
    </location>
    <ligand>
        <name>Ca(2+)</name>
        <dbReference type="ChEBI" id="CHEBI:29108"/>
        <label>1</label>
    </ligand>
</feature>
<comment type="caution">
    <text evidence="9">The sequence shown here is derived from an EMBL/GenBank/DDBJ whole genome shotgun (WGS) entry which is preliminary data.</text>
</comment>
<dbReference type="PANTHER" id="PTHR10201:SF213">
    <property type="entry name" value="METALLOENDOPROTEINASE 2-MMP-LIKE"/>
    <property type="match status" value="1"/>
</dbReference>
<dbReference type="Pfam" id="PF00413">
    <property type="entry name" value="Peptidase_M10"/>
    <property type="match status" value="1"/>
</dbReference>
<dbReference type="PANTHER" id="PTHR10201">
    <property type="entry name" value="MATRIX METALLOPROTEINASE"/>
    <property type="match status" value="1"/>
</dbReference>
<dbReference type="GO" id="GO:0006508">
    <property type="term" value="P:proteolysis"/>
    <property type="evidence" value="ECO:0007669"/>
    <property type="project" value="UniProtKB-KW"/>
</dbReference>
<accession>A0A835HTA4</accession>
<feature type="binding site" evidence="6">
    <location>
        <position position="236"/>
    </location>
    <ligand>
        <name>Zn(2+)</name>
        <dbReference type="ChEBI" id="CHEBI:29105"/>
        <label>2</label>
        <note>catalytic</note>
    </ligand>
</feature>
<evidence type="ECO:0000256" key="1">
    <source>
        <dbReference type="ARBA" id="ARBA00022670"/>
    </source>
</evidence>
<feature type="active site" evidence="5">
    <location>
        <position position="226"/>
    </location>
</feature>
<proteinExistence type="predicted"/>
<dbReference type="GO" id="GO:0004222">
    <property type="term" value="F:metalloendopeptidase activity"/>
    <property type="evidence" value="ECO:0007669"/>
    <property type="project" value="InterPro"/>
</dbReference>
<feature type="binding site" evidence="6">
    <location>
        <position position="201"/>
    </location>
    <ligand>
        <name>Zn(2+)</name>
        <dbReference type="ChEBI" id="CHEBI:29105"/>
        <label>1</label>
    </ligand>
</feature>
<keyword evidence="1" id="KW-0645">Protease</keyword>
<keyword evidence="2 6" id="KW-0479">Metal-binding</keyword>
<dbReference type="Pfam" id="PF14244">
    <property type="entry name" value="Retrotran_gag_3"/>
    <property type="match status" value="1"/>
</dbReference>
<dbReference type="EMBL" id="JADFTS010000006">
    <property type="protein sequence ID" value="KAF9603903.1"/>
    <property type="molecule type" value="Genomic_DNA"/>
</dbReference>
<dbReference type="GO" id="GO:0031012">
    <property type="term" value="C:extracellular matrix"/>
    <property type="evidence" value="ECO:0007669"/>
    <property type="project" value="InterPro"/>
</dbReference>
<sequence length="261" mass="29281">MSTPENETSLPVRTSNGYQEVLSLLTPERLDGTNYIEWSLNARNKLRGRKRWGFISGTKAALVDTSSIEYEVWDDDNCMIKSWLLDAMTKDIRSLFLKLSTAKEIWDTAKLTYFVSQDASKAYQLHCEVLSIRQNGGIVIQYFGKLCKLWQEYAAIDDCIMECPTDIGRYTSKADHGDNNTFDGPGGVLAHAFAPTIGWFHYDADERWSTTPTNGTFDLETVALNEIGHLLLGLGHSSVPGAIMFSISDGITKWDLNTNFI</sequence>
<feature type="binding site" evidence="6">
    <location>
        <position position="184"/>
    </location>
    <ligand>
        <name>Ca(2+)</name>
        <dbReference type="ChEBI" id="CHEBI:29108"/>
        <label>3</label>
    </ligand>
</feature>
<feature type="binding site" evidence="6">
    <location>
        <position position="244"/>
    </location>
    <ligand>
        <name>Zn(2+)</name>
        <dbReference type="ChEBI" id="CHEBI:29105"/>
        <label>2</label>
        <note>catalytic</note>
    </ligand>
</feature>
<evidence type="ECO:0000256" key="3">
    <source>
        <dbReference type="ARBA" id="ARBA00022801"/>
    </source>
</evidence>
<dbReference type="Proteomes" id="UP000631114">
    <property type="component" value="Unassembled WGS sequence"/>
</dbReference>
<keyword evidence="4 6" id="KW-0862">Zinc</keyword>
<dbReference type="GO" id="GO:0030198">
    <property type="term" value="P:extracellular matrix organization"/>
    <property type="evidence" value="ECO:0007669"/>
    <property type="project" value="TreeGrafter"/>
</dbReference>
<evidence type="ECO:0000259" key="7">
    <source>
        <dbReference type="Pfam" id="PF00413"/>
    </source>
</evidence>
<feature type="binding site" evidence="6">
    <location>
        <position position="206"/>
    </location>
    <ligand>
        <name>Ca(2+)</name>
        <dbReference type="ChEBI" id="CHEBI:29108"/>
        <label>3</label>
    </ligand>
</feature>
<keyword evidence="6" id="KW-0106">Calcium</keyword>
<evidence type="ECO:0000313" key="10">
    <source>
        <dbReference type="Proteomes" id="UP000631114"/>
    </source>
</evidence>
<reference evidence="9 10" key="1">
    <citation type="submission" date="2020-10" db="EMBL/GenBank/DDBJ databases">
        <title>The Coptis chinensis genome and diversification of protoberbering-type alkaloids.</title>
        <authorList>
            <person name="Wang B."/>
            <person name="Shu S."/>
            <person name="Song C."/>
            <person name="Liu Y."/>
        </authorList>
    </citation>
    <scope>NUCLEOTIDE SEQUENCE [LARGE SCALE GENOMIC DNA]</scope>
    <source>
        <strain evidence="9">HL-2020</strain>
        <tissue evidence="9">Leaf</tissue>
    </source>
</reference>
<feature type="binding site" evidence="6">
    <location>
        <position position="191"/>
    </location>
    <ligand>
        <name>Zn(2+)</name>
        <dbReference type="ChEBI" id="CHEBI:29105"/>
        <label>1</label>
    </ligand>
</feature>
<dbReference type="OrthoDB" id="1738167at2759"/>
<dbReference type="GO" id="GO:0030574">
    <property type="term" value="P:collagen catabolic process"/>
    <property type="evidence" value="ECO:0007669"/>
    <property type="project" value="TreeGrafter"/>
</dbReference>
<dbReference type="InterPro" id="IPR021190">
    <property type="entry name" value="Pept_M10A"/>
</dbReference>
<evidence type="ECO:0000259" key="8">
    <source>
        <dbReference type="Pfam" id="PF14244"/>
    </source>
</evidence>
<dbReference type="InterPro" id="IPR024079">
    <property type="entry name" value="MetalloPept_cat_dom_sf"/>
</dbReference>
<evidence type="ECO:0000256" key="2">
    <source>
        <dbReference type="ARBA" id="ARBA00022723"/>
    </source>
</evidence>
<dbReference type="AlphaFoldDB" id="A0A835HTA4"/>
<evidence type="ECO:0000313" key="9">
    <source>
        <dbReference type="EMBL" id="KAF9603903.1"/>
    </source>
</evidence>
<feature type="binding site" evidence="6">
    <location>
        <position position="178"/>
    </location>
    <ligand>
        <name>Zn(2+)</name>
        <dbReference type="ChEBI" id="CHEBI:29105"/>
        <label>1</label>
    </ligand>
</feature>
<keyword evidence="10" id="KW-1185">Reference proteome</keyword>
<feature type="binding site" evidence="6">
    <location>
        <position position="183"/>
    </location>
    <ligand>
        <name>Ca(2+)</name>
        <dbReference type="ChEBI" id="CHEBI:29108"/>
        <label>3</label>
    </ligand>
</feature>
<evidence type="ECO:0000256" key="4">
    <source>
        <dbReference type="ARBA" id="ARBA00022833"/>
    </source>
</evidence>
<protein>
    <submittedName>
        <fullName evidence="9">Uncharacterized protein</fullName>
    </submittedName>
</protein>
<feature type="domain" description="Retrotransposon Copia-like N-terminal" evidence="8">
    <location>
        <begin position="24"/>
        <end position="59"/>
    </location>
</feature>
<evidence type="ECO:0000256" key="6">
    <source>
        <dbReference type="PIRSR" id="PIRSR621190-2"/>
    </source>
</evidence>
<dbReference type="Gene3D" id="3.40.390.10">
    <property type="entry name" value="Collagenase (Catalytic Domain)"/>
    <property type="match status" value="1"/>
</dbReference>
<dbReference type="PRINTS" id="PR00138">
    <property type="entry name" value="MATRIXIN"/>
</dbReference>
<evidence type="ECO:0000256" key="5">
    <source>
        <dbReference type="PIRSR" id="PIRSR621190-1"/>
    </source>
</evidence>
<feature type="domain" description="Peptidase M10 metallopeptidase" evidence="7">
    <location>
        <begin position="172"/>
        <end position="248"/>
    </location>
</feature>
<feature type="binding site" evidence="6">
    <location>
        <position position="203"/>
    </location>
    <ligand>
        <name>Ca(2+)</name>
        <dbReference type="ChEBI" id="CHEBI:29108"/>
        <label>3</label>
    </ligand>
</feature>
<keyword evidence="3" id="KW-0378">Hydrolase</keyword>
<feature type="binding site" evidence="6">
    <location>
        <position position="166"/>
    </location>
    <ligand>
        <name>Ca(2+)</name>
        <dbReference type="ChEBI" id="CHEBI:29108"/>
        <label>2</label>
    </ligand>
</feature>
<organism evidence="9 10">
    <name type="scientific">Coptis chinensis</name>
    <dbReference type="NCBI Taxonomy" id="261450"/>
    <lineage>
        <taxon>Eukaryota</taxon>
        <taxon>Viridiplantae</taxon>
        <taxon>Streptophyta</taxon>
        <taxon>Embryophyta</taxon>
        <taxon>Tracheophyta</taxon>
        <taxon>Spermatophyta</taxon>
        <taxon>Magnoliopsida</taxon>
        <taxon>Ranunculales</taxon>
        <taxon>Ranunculaceae</taxon>
        <taxon>Coptidoideae</taxon>
        <taxon>Coptis</taxon>
    </lineage>
</organism>
<dbReference type="SUPFAM" id="SSF55486">
    <property type="entry name" value="Metalloproteases ('zincins'), catalytic domain"/>
    <property type="match status" value="1"/>
</dbReference>
<dbReference type="InterPro" id="IPR001818">
    <property type="entry name" value="Pept_M10_metallopeptidase"/>
</dbReference>
<gene>
    <name evidence="9" type="ORF">IFM89_038622</name>
</gene>
<dbReference type="GO" id="GO:0008270">
    <property type="term" value="F:zinc ion binding"/>
    <property type="evidence" value="ECO:0007669"/>
    <property type="project" value="InterPro"/>
</dbReference>
<comment type="cofactor">
    <cofactor evidence="6">
        <name>Ca(2+)</name>
        <dbReference type="ChEBI" id="CHEBI:29108"/>
    </cofactor>
    <text evidence="6">Can bind about 5 Ca(2+) ions per subunit.</text>
</comment>
<feature type="binding site" evidence="6">
    <location>
        <position position="176"/>
    </location>
    <ligand>
        <name>Zn(2+)</name>
        <dbReference type="ChEBI" id="CHEBI:29105"/>
        <label>1</label>
    </ligand>
</feature>
<dbReference type="InterPro" id="IPR029472">
    <property type="entry name" value="Copia-like_N"/>
</dbReference>
<feature type="binding site" evidence="6">
    <location>
        <position position="229"/>
    </location>
    <ligand>
        <name>Zn(2+)</name>
        <dbReference type="ChEBI" id="CHEBI:29105"/>
        <label>2</label>
        <note>catalytic</note>
    </ligand>
</feature>